<dbReference type="EMBL" id="JNBS01003519">
    <property type="protein sequence ID" value="OQR86454.1"/>
    <property type="molecule type" value="Genomic_DNA"/>
</dbReference>
<feature type="domain" description="Succinylglutamate desuccinylase/Aspartoacylase catalytic" evidence="5">
    <location>
        <begin position="18"/>
        <end position="170"/>
    </location>
</feature>
<name>A0A1V9YL53_9STRA</name>
<dbReference type="Pfam" id="PF24827">
    <property type="entry name" value="AstE_AspA_cat"/>
    <property type="match status" value="1"/>
</dbReference>
<gene>
    <name evidence="6" type="ORF">THRCLA_10550</name>
</gene>
<accession>A0A1V9YL53</accession>
<comment type="caution">
    <text evidence="6">The sequence shown here is derived from an EMBL/GenBank/DDBJ whole genome shotgun (WGS) entry which is preliminary data.</text>
</comment>
<dbReference type="STRING" id="74557.A0A1V9YL53"/>
<sequence>MFKEIGNHIWQATGRTRGKNVTILGGVHGNELSGVQVIEMIKQKCPPLISGSLTLILGNPKANEINSRGSEPHADLNRCFTVDVESTPPSPPFIYEETRAREIAPYIRQSDVMLDLHATNKPSIPFLKLTGILSEHHFNICRWFPCSTILHDVHYKLAGKIALSDEYAGAHNSVGLIYESGLASDTSTVIDMTNSVLHILSQEAKIIELPPVQPPARQSTVFQITEVFRLTPLGFEWLNGYGTHNFQNVPAKKPIGMHGNGELVQVPYDSCIVFPKVPSLWKEGAPLGWLAKKVVL</sequence>
<comment type="cofactor">
    <cofactor evidence="1">
        <name>Zn(2+)</name>
        <dbReference type="ChEBI" id="CHEBI:29105"/>
    </cofactor>
</comment>
<dbReference type="SUPFAM" id="SSF53187">
    <property type="entry name" value="Zn-dependent exopeptidases"/>
    <property type="match status" value="1"/>
</dbReference>
<proteinExistence type="predicted"/>
<evidence type="ECO:0000256" key="1">
    <source>
        <dbReference type="ARBA" id="ARBA00001947"/>
    </source>
</evidence>
<dbReference type="AlphaFoldDB" id="A0A1V9YL53"/>
<dbReference type="GO" id="GO:0016788">
    <property type="term" value="F:hydrolase activity, acting on ester bonds"/>
    <property type="evidence" value="ECO:0007669"/>
    <property type="project" value="InterPro"/>
</dbReference>
<dbReference type="Gene3D" id="3.40.630.10">
    <property type="entry name" value="Zn peptidases"/>
    <property type="match status" value="1"/>
</dbReference>
<evidence type="ECO:0000313" key="6">
    <source>
        <dbReference type="EMBL" id="OQR86454.1"/>
    </source>
</evidence>
<keyword evidence="2" id="KW-0479">Metal-binding</keyword>
<dbReference type="PANTHER" id="PTHR15162:SF7">
    <property type="entry name" value="SUCCINYLGLUTAMATE DESUCCINYLASE"/>
    <property type="match status" value="1"/>
</dbReference>
<dbReference type="PANTHER" id="PTHR15162">
    <property type="entry name" value="ASPARTOACYLASE"/>
    <property type="match status" value="1"/>
</dbReference>
<dbReference type="GO" id="GO:0046872">
    <property type="term" value="F:metal ion binding"/>
    <property type="evidence" value="ECO:0007669"/>
    <property type="project" value="UniProtKB-KW"/>
</dbReference>
<dbReference type="InterPro" id="IPR055438">
    <property type="entry name" value="AstE_AspA_cat"/>
</dbReference>
<evidence type="ECO:0000313" key="7">
    <source>
        <dbReference type="Proteomes" id="UP000243217"/>
    </source>
</evidence>
<dbReference type="OrthoDB" id="8300214at2759"/>
<protein>
    <recommendedName>
        <fullName evidence="5">Succinylglutamate desuccinylase/Aspartoacylase catalytic domain-containing protein</fullName>
    </recommendedName>
</protein>
<keyword evidence="3" id="KW-0378">Hydrolase</keyword>
<dbReference type="GO" id="GO:0005829">
    <property type="term" value="C:cytosol"/>
    <property type="evidence" value="ECO:0007669"/>
    <property type="project" value="TreeGrafter"/>
</dbReference>
<dbReference type="Proteomes" id="UP000243217">
    <property type="component" value="Unassembled WGS sequence"/>
</dbReference>
<evidence type="ECO:0000259" key="5">
    <source>
        <dbReference type="Pfam" id="PF24827"/>
    </source>
</evidence>
<keyword evidence="7" id="KW-1185">Reference proteome</keyword>
<dbReference type="InterPro" id="IPR050178">
    <property type="entry name" value="AspA/AstE_fam"/>
</dbReference>
<organism evidence="6 7">
    <name type="scientific">Thraustotheca clavata</name>
    <dbReference type="NCBI Taxonomy" id="74557"/>
    <lineage>
        <taxon>Eukaryota</taxon>
        <taxon>Sar</taxon>
        <taxon>Stramenopiles</taxon>
        <taxon>Oomycota</taxon>
        <taxon>Saprolegniomycetes</taxon>
        <taxon>Saprolegniales</taxon>
        <taxon>Achlyaceae</taxon>
        <taxon>Thraustotheca</taxon>
    </lineage>
</organism>
<evidence type="ECO:0000256" key="4">
    <source>
        <dbReference type="ARBA" id="ARBA00022833"/>
    </source>
</evidence>
<reference evidence="6 7" key="1">
    <citation type="journal article" date="2014" name="Genome Biol. Evol.">
        <title>The secreted proteins of Achlya hypogyna and Thraustotheca clavata identify the ancestral oomycete secretome and reveal gene acquisitions by horizontal gene transfer.</title>
        <authorList>
            <person name="Misner I."/>
            <person name="Blouin N."/>
            <person name="Leonard G."/>
            <person name="Richards T.A."/>
            <person name="Lane C.E."/>
        </authorList>
    </citation>
    <scope>NUCLEOTIDE SEQUENCE [LARGE SCALE GENOMIC DNA]</scope>
    <source>
        <strain evidence="6 7">ATCC 34112</strain>
    </source>
</reference>
<evidence type="ECO:0000256" key="2">
    <source>
        <dbReference type="ARBA" id="ARBA00022723"/>
    </source>
</evidence>
<evidence type="ECO:0000256" key="3">
    <source>
        <dbReference type="ARBA" id="ARBA00022801"/>
    </source>
</evidence>
<keyword evidence="4" id="KW-0862">Zinc</keyword>